<dbReference type="OrthoDB" id="422540at2759"/>
<dbReference type="Gene3D" id="1.10.340.70">
    <property type="match status" value="1"/>
</dbReference>
<dbReference type="Pfam" id="PF17921">
    <property type="entry name" value="Integrase_H2C2"/>
    <property type="match status" value="1"/>
</dbReference>
<organism evidence="2 3">
    <name type="scientific">Reticulomyxa filosa</name>
    <dbReference type="NCBI Taxonomy" id="46433"/>
    <lineage>
        <taxon>Eukaryota</taxon>
        <taxon>Sar</taxon>
        <taxon>Rhizaria</taxon>
        <taxon>Retaria</taxon>
        <taxon>Foraminifera</taxon>
        <taxon>Monothalamids</taxon>
        <taxon>Reticulomyxidae</taxon>
        <taxon>Reticulomyxa</taxon>
    </lineage>
</organism>
<dbReference type="InterPro" id="IPR001584">
    <property type="entry name" value="Integrase_cat-core"/>
</dbReference>
<dbReference type="Gene3D" id="3.30.420.10">
    <property type="entry name" value="Ribonuclease H-like superfamily/Ribonuclease H"/>
    <property type="match status" value="1"/>
</dbReference>
<dbReference type="SUPFAM" id="SSF53098">
    <property type="entry name" value="Ribonuclease H-like"/>
    <property type="match status" value="1"/>
</dbReference>
<sequence length="217" mass="24648">MSAAIQERLYWPVLVDDVKRFCKNCFTCQVSKGSSDANAGEIQHFQATRPFQMVALDIVGPLPKTELGHQYNLTIIDRFTRYAAAVSLKTNTSKDITLSFANEWIYCHGVPETILSDNGTQFKGKIANLMSRLMGVKQLLTSSHHPQTNGMLERFRRYVKERLVTIAVDRNLDFTNNGDWTLFLPAIVASYNVTPNKMSKVSPHELVYGEKIVHWNH</sequence>
<dbReference type="Pfam" id="PF00665">
    <property type="entry name" value="rve"/>
    <property type="match status" value="1"/>
</dbReference>
<dbReference type="Proteomes" id="UP000023152">
    <property type="component" value="Unassembled WGS sequence"/>
</dbReference>
<gene>
    <name evidence="2" type="ORF">RFI_01129</name>
</gene>
<dbReference type="InterPro" id="IPR036397">
    <property type="entry name" value="RNaseH_sf"/>
</dbReference>
<proteinExistence type="predicted"/>
<evidence type="ECO:0000313" key="3">
    <source>
        <dbReference type="Proteomes" id="UP000023152"/>
    </source>
</evidence>
<accession>X6PE41</accession>
<evidence type="ECO:0000259" key="1">
    <source>
        <dbReference type="PROSITE" id="PS50994"/>
    </source>
</evidence>
<evidence type="ECO:0000313" key="2">
    <source>
        <dbReference type="EMBL" id="ETO35932.1"/>
    </source>
</evidence>
<dbReference type="InterPro" id="IPR012337">
    <property type="entry name" value="RNaseH-like_sf"/>
</dbReference>
<dbReference type="PANTHER" id="PTHR37984:SF15">
    <property type="entry name" value="INTEGRASE CATALYTIC DOMAIN-CONTAINING PROTEIN"/>
    <property type="match status" value="1"/>
</dbReference>
<dbReference type="OMA" id="FANEWIY"/>
<dbReference type="PANTHER" id="PTHR37984">
    <property type="entry name" value="PROTEIN CBG26694"/>
    <property type="match status" value="1"/>
</dbReference>
<dbReference type="GO" id="GO:0015074">
    <property type="term" value="P:DNA integration"/>
    <property type="evidence" value="ECO:0007669"/>
    <property type="project" value="InterPro"/>
</dbReference>
<name>X6PE41_RETFI</name>
<dbReference type="InterPro" id="IPR050951">
    <property type="entry name" value="Retrovirus_Pol_polyprotein"/>
</dbReference>
<feature type="domain" description="Integrase catalytic" evidence="1">
    <location>
        <begin position="46"/>
        <end position="211"/>
    </location>
</feature>
<reference evidence="2 3" key="1">
    <citation type="journal article" date="2013" name="Curr. Biol.">
        <title>The Genome of the Foraminiferan Reticulomyxa filosa.</title>
        <authorList>
            <person name="Glockner G."/>
            <person name="Hulsmann N."/>
            <person name="Schleicher M."/>
            <person name="Noegel A.A."/>
            <person name="Eichinger L."/>
            <person name="Gallinger C."/>
            <person name="Pawlowski J."/>
            <person name="Sierra R."/>
            <person name="Euteneuer U."/>
            <person name="Pillet L."/>
            <person name="Moustafa A."/>
            <person name="Platzer M."/>
            <person name="Groth M."/>
            <person name="Szafranski K."/>
            <person name="Schliwa M."/>
        </authorList>
    </citation>
    <scope>NUCLEOTIDE SEQUENCE [LARGE SCALE GENOMIC DNA]</scope>
</reference>
<dbReference type="InterPro" id="IPR041588">
    <property type="entry name" value="Integrase_H2C2"/>
</dbReference>
<dbReference type="EMBL" id="ASPP01001164">
    <property type="protein sequence ID" value="ETO35932.1"/>
    <property type="molecule type" value="Genomic_DNA"/>
</dbReference>
<keyword evidence="3" id="KW-1185">Reference proteome</keyword>
<dbReference type="AlphaFoldDB" id="X6PE41"/>
<dbReference type="GO" id="GO:0003676">
    <property type="term" value="F:nucleic acid binding"/>
    <property type="evidence" value="ECO:0007669"/>
    <property type="project" value="InterPro"/>
</dbReference>
<dbReference type="PROSITE" id="PS50994">
    <property type="entry name" value="INTEGRASE"/>
    <property type="match status" value="1"/>
</dbReference>
<comment type="caution">
    <text evidence="2">The sequence shown here is derived from an EMBL/GenBank/DDBJ whole genome shotgun (WGS) entry which is preliminary data.</text>
</comment>
<protein>
    <recommendedName>
        <fullName evidence="1">Integrase catalytic domain-containing protein</fullName>
    </recommendedName>
</protein>